<proteinExistence type="predicted"/>
<protein>
    <recommendedName>
        <fullName evidence="1">DUF2087 domain-containing protein</fullName>
    </recommendedName>
</protein>
<dbReference type="Pfam" id="PF09860">
    <property type="entry name" value="DUF2087"/>
    <property type="match status" value="1"/>
</dbReference>
<accession>A0A0P6XJR4</accession>
<keyword evidence="3" id="KW-1185">Reference proteome</keyword>
<feature type="domain" description="DUF2087" evidence="1">
    <location>
        <begin position="22"/>
        <end position="95"/>
    </location>
</feature>
<gene>
    <name evidence="2" type="ORF">SE15_00285</name>
</gene>
<dbReference type="EMBL" id="LGKO01000002">
    <property type="protein sequence ID" value="KPL83748.1"/>
    <property type="molecule type" value="Genomic_DNA"/>
</dbReference>
<comment type="caution">
    <text evidence="2">The sequence shown here is derived from an EMBL/GenBank/DDBJ whole genome shotgun (WGS) entry which is preliminary data.</text>
</comment>
<dbReference type="AlphaFoldDB" id="A0A0P6XJR4"/>
<dbReference type="InterPro" id="IPR018656">
    <property type="entry name" value="DUF2087"/>
</dbReference>
<dbReference type="RefSeq" id="WP_054520122.1">
    <property type="nucleotide sequence ID" value="NZ_LGKO01000002.1"/>
</dbReference>
<name>A0A0P6XJR4_9CHLR</name>
<evidence type="ECO:0000313" key="3">
    <source>
        <dbReference type="Proteomes" id="UP000050544"/>
    </source>
</evidence>
<dbReference type="Proteomes" id="UP000050544">
    <property type="component" value="Unassembled WGS sequence"/>
</dbReference>
<dbReference type="OrthoDB" id="529288at2"/>
<sequence>MELLTSSQFKQRFTALVLSARDWPRRPQDHHVLLISAVVGLDPERSYTEAEINQHLQRWCLHFGQNLPIDHVSLRRYLIDAGYLQRDSAGQTYRRAHGPLSQPFDPEIETLDLEDLIFQAQQEREARRREHTGGAGSR</sequence>
<evidence type="ECO:0000313" key="2">
    <source>
        <dbReference type="EMBL" id="KPL83748.1"/>
    </source>
</evidence>
<reference evidence="2 3" key="1">
    <citation type="submission" date="2015-07" db="EMBL/GenBank/DDBJ databases">
        <title>Whole genome sequence of Thermanaerothrix daxensis DSM 23592.</title>
        <authorList>
            <person name="Hemp J."/>
            <person name="Ward L.M."/>
            <person name="Pace L.A."/>
            <person name="Fischer W.W."/>
        </authorList>
    </citation>
    <scope>NUCLEOTIDE SEQUENCE [LARGE SCALE GENOMIC DNA]</scope>
    <source>
        <strain evidence="2 3">GNS-1</strain>
    </source>
</reference>
<evidence type="ECO:0000259" key="1">
    <source>
        <dbReference type="Pfam" id="PF09860"/>
    </source>
</evidence>
<organism evidence="2 3">
    <name type="scientific">Thermanaerothrix daxensis</name>
    <dbReference type="NCBI Taxonomy" id="869279"/>
    <lineage>
        <taxon>Bacteria</taxon>
        <taxon>Bacillati</taxon>
        <taxon>Chloroflexota</taxon>
        <taxon>Anaerolineae</taxon>
        <taxon>Anaerolineales</taxon>
        <taxon>Anaerolineaceae</taxon>
        <taxon>Thermanaerothrix</taxon>
    </lineage>
</organism>